<feature type="compositionally biased region" description="Low complexity" evidence="2">
    <location>
        <begin position="257"/>
        <end position="267"/>
    </location>
</feature>
<dbReference type="InterPro" id="IPR045154">
    <property type="entry name" value="PCF11-like"/>
</dbReference>
<feature type="coiled-coil region" evidence="1">
    <location>
        <begin position="57"/>
        <end position="96"/>
    </location>
</feature>
<proteinExistence type="predicted"/>
<reference evidence="4" key="1">
    <citation type="submission" date="2013-09" db="EMBL/GenBank/DDBJ databases">
        <title>The Genome Sequence of Anopheles maculatus species B.</title>
        <authorList>
            <consortium name="The Broad Institute Genomics Platform"/>
            <person name="Neafsey D.E."/>
            <person name="Besansky N."/>
            <person name="Howell P."/>
            <person name="Walton C."/>
            <person name="Young S.K."/>
            <person name="Zeng Q."/>
            <person name="Gargeya S."/>
            <person name="Fitzgerald M."/>
            <person name="Haas B."/>
            <person name="Abouelleil A."/>
            <person name="Allen A.W."/>
            <person name="Alvarado L."/>
            <person name="Arachchi H.M."/>
            <person name="Berlin A.M."/>
            <person name="Chapman S.B."/>
            <person name="Gainer-Dewar J."/>
            <person name="Goldberg J."/>
            <person name="Griggs A."/>
            <person name="Gujja S."/>
            <person name="Hansen M."/>
            <person name="Howarth C."/>
            <person name="Imamovic A."/>
            <person name="Ireland A."/>
            <person name="Larimer J."/>
            <person name="McCowan C."/>
            <person name="Murphy C."/>
            <person name="Pearson M."/>
            <person name="Poon T.W."/>
            <person name="Priest M."/>
            <person name="Roberts A."/>
            <person name="Saif S."/>
            <person name="Shea T."/>
            <person name="Sisk P."/>
            <person name="Sykes S."/>
            <person name="Wortman J."/>
            <person name="Nusbaum C."/>
            <person name="Birren B."/>
        </authorList>
    </citation>
    <scope>NUCLEOTIDE SEQUENCE [LARGE SCALE GENOMIC DNA]</scope>
    <source>
        <strain evidence="4">maculatus3</strain>
    </source>
</reference>
<feature type="region of interest" description="Disordered" evidence="2">
    <location>
        <begin position="215"/>
        <end position="405"/>
    </location>
</feature>
<dbReference type="PANTHER" id="PTHR15921">
    <property type="entry name" value="PRE-MRNA CLEAVAGE COMPLEX II"/>
    <property type="match status" value="1"/>
</dbReference>
<dbReference type="GO" id="GO:0005737">
    <property type="term" value="C:cytoplasm"/>
    <property type="evidence" value="ECO:0007669"/>
    <property type="project" value="TreeGrafter"/>
</dbReference>
<evidence type="ECO:0008006" key="5">
    <source>
        <dbReference type="Google" id="ProtNLM"/>
    </source>
</evidence>
<feature type="compositionally biased region" description="Basic and acidic residues" evidence="2">
    <location>
        <begin position="273"/>
        <end position="287"/>
    </location>
</feature>
<keyword evidence="4" id="KW-1185">Reference proteome</keyword>
<dbReference type="GO" id="GO:0031124">
    <property type="term" value="P:mRNA 3'-end processing"/>
    <property type="evidence" value="ECO:0007669"/>
    <property type="project" value="InterPro"/>
</dbReference>
<evidence type="ECO:0000313" key="4">
    <source>
        <dbReference type="Proteomes" id="UP000075901"/>
    </source>
</evidence>
<dbReference type="PANTHER" id="PTHR15921:SF3">
    <property type="entry name" value="PRE-MRNA CLEAVAGE COMPLEX 2 PROTEIN PCF11"/>
    <property type="match status" value="1"/>
</dbReference>
<feature type="compositionally biased region" description="Low complexity" evidence="2">
    <location>
        <begin position="288"/>
        <end position="317"/>
    </location>
</feature>
<protein>
    <recommendedName>
        <fullName evidence="5">CID domain-containing protein</fullName>
    </recommendedName>
</protein>
<dbReference type="GO" id="GO:0005849">
    <property type="term" value="C:mRNA cleavage factor complex"/>
    <property type="evidence" value="ECO:0007669"/>
    <property type="project" value="TreeGrafter"/>
</dbReference>
<dbReference type="GO" id="GO:0006369">
    <property type="term" value="P:termination of RNA polymerase II transcription"/>
    <property type="evidence" value="ECO:0007669"/>
    <property type="project" value="InterPro"/>
</dbReference>
<dbReference type="GO" id="GO:0003729">
    <property type="term" value="F:mRNA binding"/>
    <property type="evidence" value="ECO:0007669"/>
    <property type="project" value="InterPro"/>
</dbReference>
<evidence type="ECO:0000256" key="2">
    <source>
        <dbReference type="SAM" id="MobiDB-lite"/>
    </source>
</evidence>
<dbReference type="EnsemblMetazoa" id="AMAM017033-RA">
    <property type="protein sequence ID" value="AMAM017033-PA"/>
    <property type="gene ID" value="AMAM017033"/>
</dbReference>
<feature type="compositionally biased region" description="Low complexity" evidence="2">
    <location>
        <begin position="353"/>
        <end position="366"/>
    </location>
</feature>
<keyword evidence="1" id="KW-0175">Coiled coil</keyword>
<reference evidence="3" key="2">
    <citation type="submission" date="2020-05" db="UniProtKB">
        <authorList>
            <consortium name="EnsemblMetazoa"/>
        </authorList>
    </citation>
    <scope>IDENTIFICATION</scope>
    <source>
        <strain evidence="3">maculatus3</strain>
    </source>
</reference>
<dbReference type="AlphaFoldDB" id="A0A182T0C7"/>
<dbReference type="GO" id="GO:0000993">
    <property type="term" value="F:RNA polymerase II complex binding"/>
    <property type="evidence" value="ECO:0007669"/>
    <property type="project" value="InterPro"/>
</dbReference>
<sequence length="512" mass="54322">MFPLRQTWNEVFPQSKLYALDVKINSIDPGWPITAQLKPKASSIHLNPMFLKGNEPTLAMQQKLRDKQRELLQLQARKLELELLTTKKRILEQEKQLSIQTESVSKEPSVELIKASEGIAGSPAVHPVAASGGLISAIVPPPKSRIAPVPQGMINMVKTRDPRLAKQQATAALHGGPSSTPAGGLNNHFGLVVPGSISIPPPMFGAGLMDPSNHAIAGSKQSSMLAKERDLGGKSRDNARSDALQEEGVARGKKLVTSSSTSNNSSSAHKSRREHDAKPRKDRKEHASSSSSASSRSSAKGSKSSSSSSSTRSSGSSSDKRKQRTHSASDGSPHGGRKSPHTSSPGKKKSSSEKSSSSHHLQSDQSPKGKSRSLESRTASDTVAAATAGAKSSQQARNNNVDSKKIGEYPAPAAAAGYVGSSSELDFRFGAGPQKRIKIDEQPVPEDTDDAIAAMMMVGQKASSEVQSKSDLHHIILLFSTPSGIGVLMVFGKCYRPPLCDSAKLKIRSGMG</sequence>
<organism evidence="3 4">
    <name type="scientific">Anopheles maculatus</name>
    <dbReference type="NCBI Taxonomy" id="74869"/>
    <lineage>
        <taxon>Eukaryota</taxon>
        <taxon>Metazoa</taxon>
        <taxon>Ecdysozoa</taxon>
        <taxon>Arthropoda</taxon>
        <taxon>Hexapoda</taxon>
        <taxon>Insecta</taxon>
        <taxon>Pterygota</taxon>
        <taxon>Neoptera</taxon>
        <taxon>Endopterygota</taxon>
        <taxon>Diptera</taxon>
        <taxon>Nematocera</taxon>
        <taxon>Culicoidea</taxon>
        <taxon>Culicidae</taxon>
        <taxon>Anophelinae</taxon>
        <taxon>Anopheles</taxon>
        <taxon>Anopheles maculatus group</taxon>
    </lineage>
</organism>
<feature type="compositionally biased region" description="Basic and acidic residues" evidence="2">
    <location>
        <begin position="226"/>
        <end position="240"/>
    </location>
</feature>
<feature type="compositionally biased region" description="Low complexity" evidence="2">
    <location>
        <begin position="379"/>
        <end position="396"/>
    </location>
</feature>
<accession>A0A182T0C7</accession>
<dbReference type="Proteomes" id="UP000075901">
    <property type="component" value="Unassembled WGS sequence"/>
</dbReference>
<evidence type="ECO:0000313" key="3">
    <source>
        <dbReference type="EnsemblMetazoa" id="AMAM017033-PA"/>
    </source>
</evidence>
<name>A0A182T0C7_9DIPT</name>
<evidence type="ECO:0000256" key="1">
    <source>
        <dbReference type="SAM" id="Coils"/>
    </source>
</evidence>
<dbReference type="VEuPathDB" id="VectorBase:AMAM017033"/>